<organism evidence="1 2">
    <name type="scientific">Eumeta variegata</name>
    <name type="common">Bagworm moth</name>
    <name type="synonym">Eumeta japonica</name>
    <dbReference type="NCBI Taxonomy" id="151549"/>
    <lineage>
        <taxon>Eukaryota</taxon>
        <taxon>Metazoa</taxon>
        <taxon>Ecdysozoa</taxon>
        <taxon>Arthropoda</taxon>
        <taxon>Hexapoda</taxon>
        <taxon>Insecta</taxon>
        <taxon>Pterygota</taxon>
        <taxon>Neoptera</taxon>
        <taxon>Endopterygota</taxon>
        <taxon>Lepidoptera</taxon>
        <taxon>Glossata</taxon>
        <taxon>Ditrysia</taxon>
        <taxon>Tineoidea</taxon>
        <taxon>Psychidae</taxon>
        <taxon>Oiketicinae</taxon>
        <taxon>Eumeta</taxon>
    </lineage>
</organism>
<dbReference type="Proteomes" id="UP000299102">
    <property type="component" value="Unassembled WGS sequence"/>
</dbReference>
<comment type="caution">
    <text evidence="1">The sequence shown here is derived from an EMBL/GenBank/DDBJ whole genome shotgun (WGS) entry which is preliminary data.</text>
</comment>
<sequence>MGKPAGEPSDSRWSTPPMYTCVLRGVTSALPDSWERIGMQGDLIYGMGRVGVHHRNSQSLDEIQQRKLLFHLRVTYASPVELAHFCVAAFSHSVALPK</sequence>
<reference evidence="1 2" key="1">
    <citation type="journal article" date="2019" name="Commun. Biol.">
        <title>The bagworm genome reveals a unique fibroin gene that provides high tensile strength.</title>
        <authorList>
            <person name="Kono N."/>
            <person name="Nakamura H."/>
            <person name="Ohtoshi R."/>
            <person name="Tomita M."/>
            <person name="Numata K."/>
            <person name="Arakawa K."/>
        </authorList>
    </citation>
    <scope>NUCLEOTIDE SEQUENCE [LARGE SCALE GENOMIC DNA]</scope>
</reference>
<dbReference type="AlphaFoldDB" id="A0A4C1SXD6"/>
<evidence type="ECO:0000313" key="2">
    <source>
        <dbReference type="Proteomes" id="UP000299102"/>
    </source>
</evidence>
<protein>
    <submittedName>
        <fullName evidence="1">Uncharacterized protein</fullName>
    </submittedName>
</protein>
<name>A0A4C1SXD6_EUMVA</name>
<gene>
    <name evidence="1" type="ORF">EVAR_3211_1</name>
</gene>
<proteinExistence type="predicted"/>
<dbReference type="EMBL" id="BGZK01000020">
    <property type="protein sequence ID" value="GBP05930.1"/>
    <property type="molecule type" value="Genomic_DNA"/>
</dbReference>
<evidence type="ECO:0000313" key="1">
    <source>
        <dbReference type="EMBL" id="GBP05930.1"/>
    </source>
</evidence>
<keyword evidence="2" id="KW-1185">Reference proteome</keyword>
<accession>A0A4C1SXD6</accession>